<evidence type="ECO:0000313" key="1">
    <source>
        <dbReference type="EMBL" id="MYL82255.1"/>
    </source>
</evidence>
<dbReference type="OrthoDB" id="5471150at2"/>
<organism evidence="1 2">
    <name type="scientific">Solidesulfovibrio aerotolerans</name>
    <dbReference type="NCBI Taxonomy" id="295255"/>
    <lineage>
        <taxon>Bacteria</taxon>
        <taxon>Pseudomonadati</taxon>
        <taxon>Thermodesulfobacteriota</taxon>
        <taxon>Desulfovibrionia</taxon>
        <taxon>Desulfovibrionales</taxon>
        <taxon>Desulfovibrionaceae</taxon>
        <taxon>Solidesulfovibrio</taxon>
    </lineage>
</organism>
<keyword evidence="2" id="KW-1185">Reference proteome</keyword>
<reference evidence="1 2" key="1">
    <citation type="submission" date="2020-01" db="EMBL/GenBank/DDBJ databases">
        <title>Genome sequence of Desulfovibrio aerotolerans DSM 16695(T).</title>
        <authorList>
            <person name="Karnachuk O."/>
            <person name="Avakyan M."/>
            <person name="Mardanov A."/>
            <person name="Kadnikov V."/>
            <person name="Ravin N."/>
        </authorList>
    </citation>
    <scope>NUCLEOTIDE SEQUENCE [LARGE SCALE GENOMIC DNA]</scope>
    <source>
        <strain evidence="1 2">DSM 16695</strain>
    </source>
</reference>
<name>A0A7C9N4A7_9BACT</name>
<dbReference type="AlphaFoldDB" id="A0A7C9N4A7"/>
<protein>
    <submittedName>
        <fullName evidence="1">Uncharacterized protein</fullName>
    </submittedName>
</protein>
<gene>
    <name evidence="1" type="ORF">GTA51_03770</name>
</gene>
<dbReference type="EMBL" id="WVUD01000004">
    <property type="protein sequence ID" value="MYL82255.1"/>
    <property type="molecule type" value="Genomic_DNA"/>
</dbReference>
<sequence>MTKSYLLYKCGAASRTPLVVFSADNVDEAREAPTWLKRKHPDMPGLLLEPGEFFEIIEKDVCDPREWEAAVAVIGVTTPAE</sequence>
<proteinExistence type="predicted"/>
<evidence type="ECO:0000313" key="2">
    <source>
        <dbReference type="Proteomes" id="UP000482487"/>
    </source>
</evidence>
<dbReference type="Proteomes" id="UP000482487">
    <property type="component" value="Unassembled WGS sequence"/>
</dbReference>
<accession>A0A7C9N4A7</accession>
<dbReference type="RefSeq" id="WP_160958822.1">
    <property type="nucleotide sequence ID" value="NZ_WVUD01000004.1"/>
</dbReference>
<comment type="caution">
    <text evidence="1">The sequence shown here is derived from an EMBL/GenBank/DDBJ whole genome shotgun (WGS) entry which is preliminary data.</text>
</comment>